<dbReference type="InterPro" id="IPR053135">
    <property type="entry name" value="AKR2_Oxidoreductase"/>
</dbReference>
<dbReference type="Proteomes" id="UP000252085">
    <property type="component" value="Unassembled WGS sequence"/>
</dbReference>
<sequence>MSGTTSNSEMQYRVLGSTGEKVSAIGLGGWHIALKHVDEQLAIRIVRTAIDRGITFMDNSWDYNGGASEIRMGKALRDRYRDKVFLMTKIDGRSKKEAAKQLDESLKRLQVDCIDLVQHHEMIRYEDPHRIFDPEGANAAFIEAREAGKIRYIGFTGHKDPHIHLHTLEVAAANGFKFDAVQMPLNVMDAHYRSFAKLVVPELVKQNIGVLGMKSLANGILLRSKTVTPIECLHYALNLPTSVVITGIDSMEILEQAFEAVRTFQPMNDEQVRSLLAKTAEAASRGEFEPFKTSSIFDSTAQNPDLLGEEPERIQQLMSA</sequence>
<evidence type="ECO:0000313" key="2">
    <source>
        <dbReference type="EMBL" id="RCJ40445.1"/>
    </source>
</evidence>
<dbReference type="PANTHER" id="PTHR43312:SF1">
    <property type="entry name" value="NADP-DEPENDENT OXIDOREDUCTASE DOMAIN-CONTAINING PROTEIN"/>
    <property type="match status" value="1"/>
</dbReference>
<name>A0A367RV86_NOSPU</name>
<evidence type="ECO:0000259" key="1">
    <source>
        <dbReference type="Pfam" id="PF00248"/>
    </source>
</evidence>
<dbReference type="InterPro" id="IPR023210">
    <property type="entry name" value="NADP_OxRdtase_dom"/>
</dbReference>
<dbReference type="Gene3D" id="3.20.20.100">
    <property type="entry name" value="NADP-dependent oxidoreductase domain"/>
    <property type="match status" value="1"/>
</dbReference>
<dbReference type="AlphaFoldDB" id="A0A367RV86"/>
<organism evidence="2 3">
    <name type="scientific">Nostoc punctiforme NIES-2108</name>
    <dbReference type="NCBI Taxonomy" id="1356359"/>
    <lineage>
        <taxon>Bacteria</taxon>
        <taxon>Bacillati</taxon>
        <taxon>Cyanobacteriota</taxon>
        <taxon>Cyanophyceae</taxon>
        <taxon>Nostocales</taxon>
        <taxon>Nostocaceae</taxon>
        <taxon>Nostoc</taxon>
    </lineage>
</organism>
<evidence type="ECO:0000313" key="3">
    <source>
        <dbReference type="Proteomes" id="UP000252085"/>
    </source>
</evidence>
<protein>
    <submittedName>
        <fullName evidence="2">Aldo/keto reductase</fullName>
    </submittedName>
</protein>
<dbReference type="SUPFAM" id="SSF51430">
    <property type="entry name" value="NAD(P)-linked oxidoreductase"/>
    <property type="match status" value="1"/>
</dbReference>
<reference evidence="2 3" key="1">
    <citation type="submission" date="2016-04" db="EMBL/GenBank/DDBJ databases">
        <authorList>
            <person name="Evans L.H."/>
            <person name="Alamgir A."/>
            <person name="Owens N."/>
            <person name="Weber N.D."/>
            <person name="Virtaneva K."/>
            <person name="Barbian K."/>
            <person name="Babar A."/>
            <person name="Rosenke K."/>
        </authorList>
    </citation>
    <scope>NUCLEOTIDE SEQUENCE [LARGE SCALE GENOMIC DNA]</scope>
    <source>
        <strain evidence="2">NIES-2108</strain>
    </source>
</reference>
<dbReference type="CDD" id="cd19100">
    <property type="entry name" value="AKR_unchar"/>
    <property type="match status" value="1"/>
</dbReference>
<comment type="caution">
    <text evidence="2">The sequence shown here is derived from an EMBL/GenBank/DDBJ whole genome shotgun (WGS) entry which is preliminary data.</text>
</comment>
<dbReference type="PANTHER" id="PTHR43312">
    <property type="entry name" value="D-THREO-ALDOSE 1-DEHYDROGENASE"/>
    <property type="match status" value="1"/>
</dbReference>
<accession>A0A367RV86</accession>
<gene>
    <name evidence="2" type="ORF">A6769_03545</name>
</gene>
<dbReference type="InterPro" id="IPR036812">
    <property type="entry name" value="NAD(P)_OxRdtase_dom_sf"/>
</dbReference>
<feature type="domain" description="NADP-dependent oxidoreductase" evidence="1">
    <location>
        <begin position="24"/>
        <end position="226"/>
    </location>
</feature>
<proteinExistence type="predicted"/>
<dbReference type="EMBL" id="LXQE01000075">
    <property type="protein sequence ID" value="RCJ40445.1"/>
    <property type="molecule type" value="Genomic_DNA"/>
</dbReference>
<dbReference type="Pfam" id="PF00248">
    <property type="entry name" value="Aldo_ket_red"/>
    <property type="match status" value="1"/>
</dbReference>